<sequence length="267" mass="30748">MRAATFPLECGWVVPPLIIYSLVAQLTSSLLCVELYILPYRRVTDLPRLHYVRRDSGNCANHSPLTSGWDIRFQVRRYSPWNPLACSQVLGLEHFQGPPRGGWFHPGQRGRPFPFAGGESEVRELAGPLKRRYSFDYVHTQINPFGIGMLRRKPTYGCVALSSFINSISSVDCVFLETCHLWKCEELDVLFIFLRRILPLARSVYFDCLRCDTTETFVAIAYSVVEMRNAEKKLWDVRYEIKSYFGNIASKCRMFVNWVISCIIGLQ</sequence>
<organism evidence="2 3">
    <name type="scientific">Toxocara canis</name>
    <name type="common">Canine roundworm</name>
    <dbReference type="NCBI Taxonomy" id="6265"/>
    <lineage>
        <taxon>Eukaryota</taxon>
        <taxon>Metazoa</taxon>
        <taxon>Ecdysozoa</taxon>
        <taxon>Nematoda</taxon>
        <taxon>Chromadorea</taxon>
        <taxon>Rhabditida</taxon>
        <taxon>Spirurina</taxon>
        <taxon>Ascaridomorpha</taxon>
        <taxon>Ascaridoidea</taxon>
        <taxon>Toxocaridae</taxon>
        <taxon>Toxocara</taxon>
    </lineage>
</organism>
<reference evidence="1 2" key="2">
    <citation type="submission" date="2018-11" db="EMBL/GenBank/DDBJ databases">
        <authorList>
            <consortium name="Pathogen Informatics"/>
        </authorList>
    </citation>
    <scope>NUCLEOTIDE SEQUENCE [LARGE SCALE GENOMIC DNA]</scope>
</reference>
<evidence type="ECO:0000313" key="1">
    <source>
        <dbReference type="EMBL" id="VDM42441.1"/>
    </source>
</evidence>
<gene>
    <name evidence="1" type="ORF">TCNE_LOCUS11120</name>
</gene>
<dbReference type="AlphaFoldDB" id="A0A183URK0"/>
<dbReference type="EMBL" id="UYWY01020746">
    <property type="protein sequence ID" value="VDM42441.1"/>
    <property type="molecule type" value="Genomic_DNA"/>
</dbReference>
<proteinExistence type="predicted"/>
<dbReference type="WBParaSite" id="TCNE_0001112001-mRNA-1">
    <property type="protein sequence ID" value="TCNE_0001112001-mRNA-1"/>
    <property type="gene ID" value="TCNE_0001112001"/>
</dbReference>
<evidence type="ECO:0000313" key="3">
    <source>
        <dbReference type="WBParaSite" id="TCNE_0001112001-mRNA-1"/>
    </source>
</evidence>
<keyword evidence="2" id="KW-1185">Reference proteome</keyword>
<reference evidence="3" key="1">
    <citation type="submission" date="2016-06" db="UniProtKB">
        <authorList>
            <consortium name="WormBaseParasite"/>
        </authorList>
    </citation>
    <scope>IDENTIFICATION</scope>
</reference>
<protein>
    <submittedName>
        <fullName evidence="3">Secreted protein</fullName>
    </submittedName>
</protein>
<accession>A0A183URK0</accession>
<name>A0A183URK0_TOXCA</name>
<evidence type="ECO:0000313" key="2">
    <source>
        <dbReference type="Proteomes" id="UP000050794"/>
    </source>
</evidence>
<dbReference type="Proteomes" id="UP000050794">
    <property type="component" value="Unassembled WGS sequence"/>
</dbReference>